<dbReference type="Pfam" id="PF08645">
    <property type="entry name" value="PNK3P"/>
    <property type="match status" value="1"/>
</dbReference>
<proteinExistence type="predicted"/>
<dbReference type="InterPro" id="IPR027417">
    <property type="entry name" value="P-loop_NTPase"/>
</dbReference>
<feature type="region of interest" description="Disordered" evidence="1">
    <location>
        <begin position="1"/>
        <end position="110"/>
    </location>
</feature>
<dbReference type="SUPFAM" id="SSF56784">
    <property type="entry name" value="HAD-like"/>
    <property type="match status" value="1"/>
</dbReference>
<dbReference type="InterPro" id="IPR036412">
    <property type="entry name" value="HAD-like_sf"/>
</dbReference>
<dbReference type="SUPFAM" id="SSF49879">
    <property type="entry name" value="SMAD/FHA domain"/>
    <property type="match status" value="1"/>
</dbReference>
<dbReference type="FunFam" id="3.40.50.1000:FF:000078">
    <property type="entry name" value="Bifunctional polynucleotide phosphatase/kinase"/>
    <property type="match status" value="1"/>
</dbReference>
<gene>
    <name evidence="2" type="ORF">DSTB1V02_LOCUS12124</name>
</gene>
<dbReference type="NCBIfam" id="TIGR01662">
    <property type="entry name" value="HAD-SF-IIIA"/>
    <property type="match status" value="1"/>
</dbReference>
<dbReference type="GO" id="GO:0046403">
    <property type="term" value="F:polynucleotide 3'-phosphatase activity"/>
    <property type="evidence" value="ECO:0007669"/>
    <property type="project" value="TreeGrafter"/>
</dbReference>
<dbReference type="FunFam" id="3.40.50.300:FF:000737">
    <property type="entry name" value="Bifunctional polynucleotide phosphatase/kinase"/>
    <property type="match status" value="1"/>
</dbReference>
<sequence>MVSDHSSQTVRVRQLGPNPSAMNGEELQRGEARTVGPGSVFEFLPGRFPHRLEFEGRKRKQDDSPESLKRGKQDARSPESLKRGKQDARSPESLKRDKQDDSTESVKRGKQDALSLFSRVGSTGSWKDEEGGALMVYTPPNIQHSEKIAAYDIDGTIIATKSGRVFATDRNDWRILYAEIPGKLKELASRGYKLAFLTNQLGVAKGKVGREELRGKVEAVVGRLGVPVQALVSTGKGRFRKPATGMWEYLEERGNGGIVVDRGKSFYCGDAAGRPADWEPKRKKDFSASDRLFAANLGLPFCTPEEHFLGRKPAPFDPPEFDPKAALESQGPLLDPPDALSGTGTEVIVLVGCPGSGKSHFATHHLEPKGYVHANRDTLGTWQKCVSALEKSLARGKSAVVDNTNPDAASRARYVDAARRAGVPVRCFVLSTKPQQCKHNNRFRELVDDSHEHVNQMVFNMYKSKYEEPSLSEGFSQIVRVNFQPRFDREEDKKLYGMHLL</sequence>
<dbReference type="InterPro" id="IPR008984">
    <property type="entry name" value="SMAD_FHA_dom_sf"/>
</dbReference>
<keyword evidence="3" id="KW-1185">Reference proteome</keyword>
<dbReference type="InterPro" id="IPR023214">
    <property type="entry name" value="HAD_sf"/>
</dbReference>
<accession>A0A7R9FRH0</accession>
<evidence type="ECO:0008006" key="4">
    <source>
        <dbReference type="Google" id="ProtNLM"/>
    </source>
</evidence>
<dbReference type="NCBIfam" id="TIGR01664">
    <property type="entry name" value="DNA-3'-Pase"/>
    <property type="match status" value="1"/>
</dbReference>
<dbReference type="Gene3D" id="2.60.200.20">
    <property type="match status" value="1"/>
</dbReference>
<dbReference type="GO" id="GO:0006281">
    <property type="term" value="P:DNA repair"/>
    <property type="evidence" value="ECO:0007669"/>
    <property type="project" value="TreeGrafter"/>
</dbReference>
<dbReference type="Pfam" id="PF13671">
    <property type="entry name" value="AAA_33"/>
    <property type="match status" value="1"/>
</dbReference>
<dbReference type="PANTHER" id="PTHR12083:SF9">
    <property type="entry name" value="BIFUNCTIONAL POLYNUCLEOTIDE PHOSPHATASE_KINASE"/>
    <property type="match status" value="1"/>
</dbReference>
<feature type="compositionally biased region" description="Basic and acidic residues" evidence="1">
    <location>
        <begin position="50"/>
        <end position="110"/>
    </location>
</feature>
<dbReference type="SUPFAM" id="SSF52540">
    <property type="entry name" value="P-loop containing nucleoside triphosphate hydrolases"/>
    <property type="match status" value="1"/>
</dbReference>
<evidence type="ECO:0000313" key="2">
    <source>
        <dbReference type="EMBL" id="CAD7252366.1"/>
    </source>
</evidence>
<dbReference type="Proteomes" id="UP000677054">
    <property type="component" value="Unassembled WGS sequence"/>
</dbReference>
<dbReference type="Gene3D" id="3.40.50.300">
    <property type="entry name" value="P-loop containing nucleotide triphosphate hydrolases"/>
    <property type="match status" value="1"/>
</dbReference>
<organism evidence="2">
    <name type="scientific">Darwinula stevensoni</name>
    <dbReference type="NCBI Taxonomy" id="69355"/>
    <lineage>
        <taxon>Eukaryota</taxon>
        <taxon>Metazoa</taxon>
        <taxon>Ecdysozoa</taxon>
        <taxon>Arthropoda</taxon>
        <taxon>Crustacea</taxon>
        <taxon>Oligostraca</taxon>
        <taxon>Ostracoda</taxon>
        <taxon>Podocopa</taxon>
        <taxon>Podocopida</taxon>
        <taxon>Darwinulocopina</taxon>
        <taxon>Darwinuloidea</taxon>
        <taxon>Darwinulidae</taxon>
        <taxon>Darwinula</taxon>
    </lineage>
</organism>
<dbReference type="InterPro" id="IPR006549">
    <property type="entry name" value="HAD-SF_hydro_IIIA"/>
</dbReference>
<dbReference type="AlphaFoldDB" id="A0A7R9FRH0"/>
<dbReference type="InterPro" id="IPR013954">
    <property type="entry name" value="PNK3P"/>
</dbReference>
<dbReference type="Gene3D" id="3.40.50.1000">
    <property type="entry name" value="HAD superfamily/HAD-like"/>
    <property type="match status" value="1"/>
</dbReference>
<evidence type="ECO:0000313" key="3">
    <source>
        <dbReference type="Proteomes" id="UP000677054"/>
    </source>
</evidence>
<dbReference type="CDD" id="cd01625">
    <property type="entry name" value="HAD_PNP"/>
    <property type="match status" value="1"/>
</dbReference>
<dbReference type="EMBL" id="LR903870">
    <property type="protein sequence ID" value="CAD7252366.1"/>
    <property type="molecule type" value="Genomic_DNA"/>
</dbReference>
<dbReference type="EMBL" id="CAJPEV010004353">
    <property type="protein sequence ID" value="CAG0901649.1"/>
    <property type="molecule type" value="Genomic_DNA"/>
</dbReference>
<dbReference type="InterPro" id="IPR006551">
    <property type="entry name" value="Polynucleotide_phosphatase"/>
</dbReference>
<dbReference type="GO" id="GO:0046404">
    <property type="term" value="F:ATP-dependent polydeoxyribonucleotide 5'-hydroxyl-kinase activity"/>
    <property type="evidence" value="ECO:0007669"/>
    <property type="project" value="TreeGrafter"/>
</dbReference>
<feature type="compositionally biased region" description="Polar residues" evidence="1">
    <location>
        <begin position="1"/>
        <end position="11"/>
    </location>
</feature>
<dbReference type="OrthoDB" id="19045at2759"/>
<dbReference type="PANTHER" id="PTHR12083">
    <property type="entry name" value="BIFUNCTIONAL POLYNUCLEOTIDE PHOSPHATASE/KINASE"/>
    <property type="match status" value="1"/>
</dbReference>
<name>A0A7R9FRH0_9CRUS</name>
<protein>
    <recommendedName>
        <fullName evidence="4">Bifunctional polynucleotide phosphatase/kinase</fullName>
    </recommendedName>
</protein>
<evidence type="ECO:0000256" key="1">
    <source>
        <dbReference type="SAM" id="MobiDB-lite"/>
    </source>
</evidence>
<dbReference type="GO" id="GO:0003690">
    <property type="term" value="F:double-stranded DNA binding"/>
    <property type="evidence" value="ECO:0007669"/>
    <property type="project" value="TreeGrafter"/>
</dbReference>
<reference evidence="2" key="1">
    <citation type="submission" date="2020-11" db="EMBL/GenBank/DDBJ databases">
        <authorList>
            <person name="Tran Van P."/>
        </authorList>
    </citation>
    <scope>NUCLEOTIDE SEQUENCE</scope>
</reference>